<comment type="caution">
    <text evidence="20">The sequence shown here is derived from an EMBL/GenBank/DDBJ whole genome shotgun (WGS) entry which is preliminary data.</text>
</comment>
<feature type="domain" description="Ras-associating" evidence="18">
    <location>
        <begin position="619"/>
        <end position="710"/>
    </location>
</feature>
<dbReference type="InterPro" id="IPR000159">
    <property type="entry name" value="RA_dom"/>
</dbReference>
<evidence type="ECO:0000256" key="8">
    <source>
        <dbReference type="ARBA" id="ARBA00022723"/>
    </source>
</evidence>
<feature type="compositionally biased region" description="Basic and acidic residues" evidence="17">
    <location>
        <begin position="489"/>
        <end position="500"/>
    </location>
</feature>
<protein>
    <recommendedName>
        <fullName evidence="6">Adenylate cyclase</fullName>
        <ecNumber evidence="5">4.6.1.1</ecNumber>
    </recommendedName>
    <alternativeName>
        <fullName evidence="15">ATP pyrophosphate-lyase</fullName>
    </alternativeName>
    <alternativeName>
        <fullName evidence="16">Adenylyl cyclase</fullName>
    </alternativeName>
</protein>
<dbReference type="InterPro" id="IPR036457">
    <property type="entry name" value="PPM-type-like_dom_sf"/>
</dbReference>
<dbReference type="InterPro" id="IPR055071">
    <property type="entry name" value="RA_PHLPP-like"/>
</dbReference>
<evidence type="ECO:0000256" key="4">
    <source>
        <dbReference type="ARBA" id="ARBA00005381"/>
    </source>
</evidence>
<name>A0A0L1IZV0_ASPN3</name>
<dbReference type="GO" id="GO:0007165">
    <property type="term" value="P:signal transduction"/>
    <property type="evidence" value="ECO:0007669"/>
    <property type="project" value="InterPro"/>
</dbReference>
<evidence type="ECO:0000256" key="9">
    <source>
        <dbReference type="ARBA" id="ARBA00022737"/>
    </source>
</evidence>
<feature type="region of interest" description="Disordered" evidence="17">
    <location>
        <begin position="321"/>
        <end position="536"/>
    </location>
</feature>
<dbReference type="CDD" id="cd00143">
    <property type="entry name" value="PP2Cc"/>
    <property type="match status" value="1"/>
</dbReference>
<dbReference type="FunFam" id="3.80.10.10:FF:000408">
    <property type="entry name" value="Adenylate cyclase"/>
    <property type="match status" value="1"/>
</dbReference>
<accession>A0A0L1IZV0</accession>
<evidence type="ECO:0000256" key="10">
    <source>
        <dbReference type="ARBA" id="ARBA00022741"/>
    </source>
</evidence>
<feature type="compositionally biased region" description="Polar residues" evidence="17">
    <location>
        <begin position="204"/>
        <end position="219"/>
    </location>
</feature>
<dbReference type="InterPro" id="IPR003591">
    <property type="entry name" value="Leu-rich_rpt_typical-subtyp"/>
</dbReference>
<evidence type="ECO:0000256" key="2">
    <source>
        <dbReference type="ARBA" id="ARBA00001946"/>
    </source>
</evidence>
<dbReference type="Gene3D" id="3.60.40.10">
    <property type="entry name" value="PPM-type phosphatase domain"/>
    <property type="match status" value="1"/>
</dbReference>
<dbReference type="GeneID" id="26809620"/>
<dbReference type="PROSITE" id="PS51450">
    <property type="entry name" value="LRR"/>
    <property type="match status" value="2"/>
</dbReference>
<gene>
    <name evidence="20" type="ORF">ANOM_007816</name>
</gene>
<evidence type="ECO:0000259" key="19">
    <source>
        <dbReference type="PROSITE" id="PS51746"/>
    </source>
</evidence>
<keyword evidence="12" id="KW-0460">Magnesium</keyword>
<dbReference type="RefSeq" id="XP_015405935.1">
    <property type="nucleotide sequence ID" value="XM_015553072.1"/>
</dbReference>
<feature type="compositionally biased region" description="Polar residues" evidence="17">
    <location>
        <begin position="121"/>
        <end position="131"/>
    </location>
</feature>
<dbReference type="Pfam" id="PF00481">
    <property type="entry name" value="PP2C"/>
    <property type="match status" value="1"/>
</dbReference>
<keyword evidence="9" id="KW-0677">Repeat</keyword>
<dbReference type="SMART" id="SM00314">
    <property type="entry name" value="RA"/>
    <property type="match status" value="1"/>
</dbReference>
<proteinExistence type="inferred from homology"/>
<dbReference type="EC" id="4.6.1.1" evidence="5"/>
<sequence length="1663" mass="184213">MSFQGGDLPEGRRSSESSGGNSWLSQETVKDNQTNRYQRNHAMLNGRLISPFSGFAKVDRSNSQGRKQPPTLTAHDLSTSNFTWPSPDVSPTDKRKDSGFTGHRKSSAAIGPDEPGPPPTFSSSRRMSCPNSDDLDYFQQDPNASYSSSPKMAPEDKNGTSFPAHSEHEASPASTSFRPGTSRTYASEPLELEYNGDHRRPSVASATTISSQGSKSSTGGRFRKKLKGFFGEEYLPGDSKLESDTGIHHPTKKSSLSEQHVFRERANSDGARSPPQRLIGGESSPQRPRPRAPLPSSEITPWVFQSFNDIPQYGEAPVREAPIGADGRRAAAQMAKGPQRNQTGRQFSGHRHSRSKEEKSTTTDDVTEYSSRPTTGRDDFGIGLRANSLNNSAMNSTSTLVRSISPTPSMQSAYSREQGQSSPGTQPHNKRSILDKIRRPKAHGPLKHFPGAKGAQEATKSTSKLARRDASPARRGRQGSLEGTTTPKTGDESDRKRDGRGLAISSAKLRGRRVLGTDTPLRDTKPAEGQEGMYELDTDLSHMEGIVRKRSPQPAADRNPSVDGNSKQQEEGKSRDGLPTGHWDAPDSWHVRKHGEDIATVLPSGDKAATRTIPEPDGAPYFIRVFRVDSTFATLSTGLNATAADILVILGRKSFLTEHLNNYDIVVRKNDLSRQLDPMEKPILMQKKMLEQIGYTSKDRLEEIGREDHSYFIRFTFLPNKLSGMTTLQHNGDLSFLRQQKFSHVDISGRALVTIPISLYSKAAEIISLNLSKNLALDVPKDFIQGCINLRELKFIGNEAPRLPASFGFASRLTYLDVSNNYLEELDHAGLDKLQGLVSIKLANNKLTSLPSYFGKFAYLRSLNLSSNNFRVFPEFLGDLKSLVDLDISFNNIAELPCIGKLSTLERLWMTNNVLRGTLDESFKDLVNVKEIDARFNEITNIDNLSYVPRLEQLHVGHNAISKFKGSFPKLRALLLDHCPITQFDIDAPTPTLTLLNIASAKLVQLRDTLFENVPNLTKLILDKNHFVSMSSHIGKLRKLEHFSMIKNPLDALPATFGCLTELRYLNLRECNLSRLPPELWNCNKLETLNVSSNVLDSFPKHGTPMPQLPGEPVPGTPGTATPTNYEDLAADDQDGRRPSQTSGTVLSTGGSPNGSGAYRKPSVASSLSQGGRKVSTASRSLNEGSPASRKDSSFSNLSNQTFGGSLRNLYLADNRLEDDVFRELSLLTELRIVNLSYNELTELPQGLLKRWSNLTELYLSGNELTSLPSDDLEEGSQLKVLNINANRFQVLPAELCKVSKLSILDVGSNSLKYNVSNWPYDWNWNWNRNLKYLNFSGNKRLEIKPHVSSLLGPPNTNGTDLTDFNSLTYLRVLGLMDVTLTTSTIPEENEDRRVRTSASLAGFLAYGMADFLGKSDHLSIIDMIVPRLKPDNVETVVGMFDGTSQSTGGSKVAKFLHENYLRTFSTELRRLRRELQETPLDALRRTFLALNKNMAASCFRSTDDHDVRRYNDEPDTKATRLSRDDADSGAVATVLYLHNMDLFVANVGDAQAILVKSDGSLRHLTRTHDPAEPHERARIRAGGGYVSRQGKLNDVLSVSRTFGHFHLMPSVIAAPHTMHVNLTEQDEMIILASRELWDYVTPDLVVDVTRAERRDLMIAAQK</sequence>
<feature type="compositionally biased region" description="Pro residues" evidence="17">
    <location>
        <begin position="1107"/>
        <end position="1116"/>
    </location>
</feature>
<keyword evidence="11" id="KW-0067">ATP-binding</keyword>
<feature type="region of interest" description="Disordered" evidence="17">
    <location>
        <begin position="1099"/>
        <end position="1198"/>
    </location>
</feature>
<feature type="compositionally biased region" description="Polar residues" evidence="17">
    <location>
        <begin position="1139"/>
        <end position="1151"/>
    </location>
</feature>
<dbReference type="STRING" id="1509407.A0A0L1IZV0"/>
<dbReference type="SMART" id="SM00365">
    <property type="entry name" value="LRR_SD22"/>
    <property type="match status" value="5"/>
</dbReference>
<feature type="compositionally biased region" description="Polar residues" evidence="17">
    <location>
        <begin position="140"/>
        <end position="150"/>
    </location>
</feature>
<comment type="similarity">
    <text evidence="4">Belongs to the adenylyl cyclase class-3 family.</text>
</comment>
<evidence type="ECO:0000256" key="15">
    <source>
        <dbReference type="ARBA" id="ARBA00032597"/>
    </source>
</evidence>
<dbReference type="SUPFAM" id="SSF52058">
    <property type="entry name" value="L domain-like"/>
    <property type="match status" value="1"/>
</dbReference>
<feature type="region of interest" description="Disordered" evidence="17">
    <location>
        <begin position="1"/>
        <end position="300"/>
    </location>
</feature>
<evidence type="ECO:0000256" key="14">
    <source>
        <dbReference type="ARBA" id="ARBA00023239"/>
    </source>
</evidence>
<dbReference type="PANTHER" id="PTHR48051">
    <property type="match status" value="1"/>
</dbReference>
<dbReference type="GO" id="GO:0004016">
    <property type="term" value="F:adenylate cyclase activity"/>
    <property type="evidence" value="ECO:0007669"/>
    <property type="project" value="UniProtKB-EC"/>
</dbReference>
<dbReference type="PANTHER" id="PTHR48051:SF46">
    <property type="entry name" value="LEUCINE RICH REPEAT-CONTAINING DOMAIN PROTEIN"/>
    <property type="match status" value="1"/>
</dbReference>
<dbReference type="Gene3D" id="3.80.10.10">
    <property type="entry name" value="Ribonuclease Inhibitor"/>
    <property type="match status" value="4"/>
</dbReference>
<organism evidence="20 21">
    <name type="scientific">Aspergillus nomiae NRRL (strain ATCC 15546 / NRRL 13137 / CBS 260.88 / M93)</name>
    <dbReference type="NCBI Taxonomy" id="1509407"/>
    <lineage>
        <taxon>Eukaryota</taxon>
        <taxon>Fungi</taxon>
        <taxon>Dikarya</taxon>
        <taxon>Ascomycota</taxon>
        <taxon>Pezizomycotina</taxon>
        <taxon>Eurotiomycetes</taxon>
        <taxon>Eurotiomycetidae</taxon>
        <taxon>Eurotiales</taxon>
        <taxon>Aspergillaceae</taxon>
        <taxon>Aspergillus</taxon>
        <taxon>Aspergillus subgen. Circumdati</taxon>
    </lineage>
</organism>
<dbReference type="SMART" id="SM00332">
    <property type="entry name" value="PP2Cc"/>
    <property type="match status" value="1"/>
</dbReference>
<keyword evidence="8" id="KW-0479">Metal-binding</keyword>
<evidence type="ECO:0000313" key="20">
    <source>
        <dbReference type="EMBL" id="KNG85012.1"/>
    </source>
</evidence>
<dbReference type="Pfam" id="PF13855">
    <property type="entry name" value="LRR_8"/>
    <property type="match status" value="3"/>
</dbReference>
<dbReference type="EMBL" id="JNOM01000177">
    <property type="protein sequence ID" value="KNG85012.1"/>
    <property type="molecule type" value="Genomic_DNA"/>
</dbReference>
<dbReference type="Pfam" id="PF08509">
    <property type="entry name" value="Ad_cyc_g-alpha"/>
    <property type="match status" value="1"/>
</dbReference>
<dbReference type="Pfam" id="PF23010">
    <property type="entry name" value="RA_3"/>
    <property type="match status" value="1"/>
</dbReference>
<dbReference type="PROSITE" id="PS51746">
    <property type="entry name" value="PPM_2"/>
    <property type="match status" value="1"/>
</dbReference>
<dbReference type="SUPFAM" id="SSF81606">
    <property type="entry name" value="PP2C-like"/>
    <property type="match status" value="1"/>
</dbReference>
<dbReference type="FunFam" id="3.60.40.10:FF:000055">
    <property type="entry name" value="Adenylate cyclase AcyA"/>
    <property type="match status" value="1"/>
</dbReference>
<keyword evidence="21" id="KW-1185">Reference proteome</keyword>
<comment type="function">
    <text evidence="3">Plays essential roles in regulation of cellular metabolism by catalyzing the synthesis of a second messenger, cAMP.</text>
</comment>
<dbReference type="SUPFAM" id="SSF52047">
    <property type="entry name" value="RNI-like"/>
    <property type="match status" value="1"/>
</dbReference>
<feature type="compositionally biased region" description="Polar residues" evidence="17">
    <location>
        <begin position="387"/>
        <end position="427"/>
    </location>
</feature>
<dbReference type="Proteomes" id="UP000037505">
    <property type="component" value="Unassembled WGS sequence"/>
</dbReference>
<dbReference type="PROSITE" id="PS50200">
    <property type="entry name" value="RA"/>
    <property type="match status" value="1"/>
</dbReference>
<comment type="cofactor">
    <cofactor evidence="2">
        <name>Mg(2+)</name>
        <dbReference type="ChEBI" id="CHEBI:18420"/>
    </cofactor>
</comment>
<dbReference type="InterPro" id="IPR050216">
    <property type="entry name" value="LRR_domain-containing"/>
</dbReference>
<evidence type="ECO:0000256" key="3">
    <source>
        <dbReference type="ARBA" id="ARBA00003896"/>
    </source>
</evidence>
<dbReference type="FunFam" id="3.80.10.10:FF:000220">
    <property type="entry name" value="Adenylate cyclase AcyA"/>
    <property type="match status" value="1"/>
</dbReference>
<keyword evidence="7" id="KW-0433">Leucine-rich repeat</keyword>
<dbReference type="FunFam" id="3.80.10.10:FF:000305">
    <property type="entry name" value="Adenylate cyclase AcyA"/>
    <property type="match status" value="1"/>
</dbReference>
<keyword evidence="10" id="KW-0547">Nucleotide-binding</keyword>
<evidence type="ECO:0000256" key="1">
    <source>
        <dbReference type="ARBA" id="ARBA00001593"/>
    </source>
</evidence>
<dbReference type="OrthoDB" id="2021138at2759"/>
<keyword evidence="13" id="KW-0115">cAMP biosynthesis</keyword>
<evidence type="ECO:0000313" key="21">
    <source>
        <dbReference type="Proteomes" id="UP000037505"/>
    </source>
</evidence>
<dbReference type="SMART" id="SM00369">
    <property type="entry name" value="LRR_TYP"/>
    <property type="match status" value="11"/>
</dbReference>
<dbReference type="GO" id="GO:0005524">
    <property type="term" value="F:ATP binding"/>
    <property type="evidence" value="ECO:0007669"/>
    <property type="project" value="UniProtKB-KW"/>
</dbReference>
<keyword evidence="14" id="KW-0456">Lyase</keyword>
<dbReference type="SMART" id="SM00789">
    <property type="entry name" value="Ad_cyc_g-alpha"/>
    <property type="match status" value="1"/>
</dbReference>
<evidence type="ECO:0000256" key="6">
    <source>
        <dbReference type="ARBA" id="ARBA00021420"/>
    </source>
</evidence>
<feature type="compositionally biased region" description="Polar residues" evidence="17">
    <location>
        <begin position="172"/>
        <end position="185"/>
    </location>
</feature>
<evidence type="ECO:0000256" key="13">
    <source>
        <dbReference type="ARBA" id="ARBA00022998"/>
    </source>
</evidence>
<dbReference type="GO" id="GO:0005737">
    <property type="term" value="C:cytoplasm"/>
    <property type="evidence" value="ECO:0007669"/>
    <property type="project" value="TreeGrafter"/>
</dbReference>
<dbReference type="GO" id="GO:0000287">
    <property type="term" value="F:magnesium ion binding"/>
    <property type="evidence" value="ECO:0007669"/>
    <property type="project" value="InterPro"/>
</dbReference>
<dbReference type="InterPro" id="IPR001611">
    <property type="entry name" value="Leu-rich_rpt"/>
</dbReference>
<evidence type="ECO:0000256" key="12">
    <source>
        <dbReference type="ARBA" id="ARBA00022842"/>
    </source>
</evidence>
<feature type="region of interest" description="Disordered" evidence="17">
    <location>
        <begin position="549"/>
        <end position="587"/>
    </location>
</feature>
<reference evidence="20 21" key="1">
    <citation type="submission" date="2014-06" db="EMBL/GenBank/DDBJ databases">
        <title>The Genome of the Aflatoxigenic Filamentous Fungus Aspergillus nomius.</title>
        <authorList>
            <person name="Moore M.G."/>
            <person name="Shannon B.M."/>
            <person name="Brian M.M."/>
        </authorList>
    </citation>
    <scope>NUCLEOTIDE SEQUENCE [LARGE SCALE GENOMIC DNA]</scope>
    <source>
        <strain evidence="20 21">NRRL 13137</strain>
    </source>
</reference>
<evidence type="ECO:0000256" key="11">
    <source>
        <dbReference type="ARBA" id="ARBA00022840"/>
    </source>
</evidence>
<evidence type="ECO:0000256" key="5">
    <source>
        <dbReference type="ARBA" id="ARBA00012201"/>
    </source>
</evidence>
<evidence type="ECO:0000256" key="7">
    <source>
        <dbReference type="ARBA" id="ARBA00022614"/>
    </source>
</evidence>
<feature type="compositionally biased region" description="Polar residues" evidence="17">
    <location>
        <begin position="21"/>
        <end position="37"/>
    </location>
</feature>
<evidence type="ECO:0000256" key="17">
    <source>
        <dbReference type="SAM" id="MobiDB-lite"/>
    </source>
</evidence>
<evidence type="ECO:0000256" key="16">
    <source>
        <dbReference type="ARBA" id="ARBA00032637"/>
    </source>
</evidence>
<dbReference type="SMART" id="SM00364">
    <property type="entry name" value="LRR_BAC"/>
    <property type="match status" value="9"/>
</dbReference>
<comment type="catalytic activity">
    <reaction evidence="1">
        <text>ATP = 3',5'-cyclic AMP + diphosphate</text>
        <dbReference type="Rhea" id="RHEA:15389"/>
        <dbReference type="ChEBI" id="CHEBI:30616"/>
        <dbReference type="ChEBI" id="CHEBI:33019"/>
        <dbReference type="ChEBI" id="CHEBI:58165"/>
        <dbReference type="EC" id="4.6.1.1"/>
    </reaction>
</comment>
<dbReference type="CDD" id="cd17214">
    <property type="entry name" value="RA_CYR1_like"/>
    <property type="match status" value="1"/>
</dbReference>
<dbReference type="GO" id="GO:0006171">
    <property type="term" value="P:cAMP biosynthetic process"/>
    <property type="evidence" value="ECO:0007669"/>
    <property type="project" value="UniProtKB-KW"/>
</dbReference>
<dbReference type="InterPro" id="IPR013716">
    <property type="entry name" value="Adenylate_cyclase_G-a-bd"/>
</dbReference>
<feature type="domain" description="PPM-type phosphatase" evidence="19">
    <location>
        <begin position="1406"/>
        <end position="1663"/>
    </location>
</feature>
<feature type="compositionally biased region" description="Polar residues" evidence="17">
    <location>
        <begin position="1164"/>
        <end position="1186"/>
    </location>
</feature>
<evidence type="ECO:0000259" key="18">
    <source>
        <dbReference type="PROSITE" id="PS50200"/>
    </source>
</evidence>
<dbReference type="InterPro" id="IPR001932">
    <property type="entry name" value="PPM-type_phosphatase-like_dom"/>
</dbReference>
<dbReference type="InterPro" id="IPR032675">
    <property type="entry name" value="LRR_dom_sf"/>
</dbReference>